<dbReference type="STRING" id="411467.BACCAP_01405"/>
<keyword evidence="2" id="KW-1185">Reference proteome</keyword>
<organism evidence="1 2">
    <name type="scientific">Pseudoflavonifractor capillosus ATCC 29799</name>
    <dbReference type="NCBI Taxonomy" id="411467"/>
    <lineage>
        <taxon>Bacteria</taxon>
        <taxon>Bacillati</taxon>
        <taxon>Bacillota</taxon>
        <taxon>Clostridia</taxon>
        <taxon>Eubacteriales</taxon>
        <taxon>Oscillospiraceae</taxon>
        <taxon>Pseudoflavonifractor</taxon>
    </lineage>
</organism>
<evidence type="ECO:0000313" key="2">
    <source>
        <dbReference type="Proteomes" id="UP000003639"/>
    </source>
</evidence>
<reference evidence="1 2" key="1">
    <citation type="submission" date="2007-04" db="EMBL/GenBank/DDBJ databases">
        <authorList>
            <person name="Fulton L."/>
            <person name="Clifton S."/>
            <person name="Fulton B."/>
            <person name="Xu J."/>
            <person name="Minx P."/>
            <person name="Pepin K.H."/>
            <person name="Johnson M."/>
            <person name="Thiruvilangam P."/>
            <person name="Bhonagiri V."/>
            <person name="Nash W.E."/>
            <person name="Mardis E.R."/>
            <person name="Wilson R.K."/>
        </authorList>
    </citation>
    <scope>NUCLEOTIDE SEQUENCE [LARGE SCALE GENOMIC DNA]</scope>
    <source>
        <strain evidence="1 2">ATCC 29799</strain>
    </source>
</reference>
<comment type="caution">
    <text evidence="1">The sequence shown here is derived from an EMBL/GenBank/DDBJ whole genome shotgun (WGS) entry which is preliminary data.</text>
</comment>
<protein>
    <submittedName>
        <fullName evidence="1">Uncharacterized protein</fullName>
    </submittedName>
</protein>
<gene>
    <name evidence="1" type="ORF">BACCAP_01405</name>
</gene>
<name>A6NT76_9FIRM</name>
<reference evidence="1 2" key="2">
    <citation type="submission" date="2007-06" db="EMBL/GenBank/DDBJ databases">
        <title>Draft genome sequence of Pseudoflavonifractor capillosus ATCC 29799.</title>
        <authorList>
            <person name="Sudarsanam P."/>
            <person name="Ley R."/>
            <person name="Guruge J."/>
            <person name="Turnbaugh P.J."/>
            <person name="Mahowald M."/>
            <person name="Liep D."/>
            <person name="Gordon J."/>
        </authorList>
    </citation>
    <scope>NUCLEOTIDE SEQUENCE [LARGE SCALE GENOMIC DNA]</scope>
    <source>
        <strain evidence="1 2">ATCC 29799</strain>
    </source>
</reference>
<dbReference type="Proteomes" id="UP000003639">
    <property type="component" value="Unassembled WGS sequence"/>
</dbReference>
<evidence type="ECO:0000313" key="1">
    <source>
        <dbReference type="EMBL" id="EDN00639.1"/>
    </source>
</evidence>
<accession>A6NT76</accession>
<dbReference type="AlphaFoldDB" id="A6NT76"/>
<sequence length="86" mass="9057">MWGGAAKKVVKAAAVSGAAAYWSASKADREHGRVERRSGTAAGAPSGGLIAPLYRILWEMQSGFAHGGEIVNIFLPFFPKGTKLLL</sequence>
<dbReference type="EMBL" id="AAXG02000010">
    <property type="protein sequence ID" value="EDN00639.1"/>
    <property type="molecule type" value="Genomic_DNA"/>
</dbReference>
<proteinExistence type="predicted"/>